<gene>
    <name evidence="1" type="ORF">PTTW11_00681</name>
</gene>
<dbReference type="EMBL" id="HG992977">
    <property type="protein sequence ID" value="CAE6998246.1"/>
    <property type="molecule type" value="Genomic_DNA"/>
</dbReference>
<dbReference type="Proteomes" id="UP000472372">
    <property type="component" value="Chromosome 1"/>
</dbReference>
<accession>A0A6S6VGE9</accession>
<reference evidence="1" key="1">
    <citation type="submission" date="2021-02" db="EMBL/GenBank/DDBJ databases">
        <authorList>
            <person name="Syme A R."/>
            <person name="Syme A R."/>
            <person name="Moolhuijzen P."/>
        </authorList>
    </citation>
    <scope>NUCLEOTIDE SEQUENCE</scope>
    <source>
        <strain evidence="1">W1-1</strain>
    </source>
</reference>
<protein>
    <submittedName>
        <fullName evidence="1">Uncharacterized protein</fullName>
    </submittedName>
</protein>
<evidence type="ECO:0000313" key="1">
    <source>
        <dbReference type="EMBL" id="CAE6998246.1"/>
    </source>
</evidence>
<organism evidence="1 2">
    <name type="scientific">Pyrenophora teres f. teres</name>
    <dbReference type="NCBI Taxonomy" id="97479"/>
    <lineage>
        <taxon>Eukaryota</taxon>
        <taxon>Fungi</taxon>
        <taxon>Dikarya</taxon>
        <taxon>Ascomycota</taxon>
        <taxon>Pezizomycotina</taxon>
        <taxon>Dothideomycetes</taxon>
        <taxon>Pleosporomycetidae</taxon>
        <taxon>Pleosporales</taxon>
        <taxon>Pleosporineae</taxon>
        <taxon>Pleosporaceae</taxon>
        <taxon>Pyrenophora</taxon>
    </lineage>
</organism>
<proteinExistence type="predicted"/>
<sequence length="93" mass="9722">MKLSLVIGTAVLVAHPAIAAVCIGFWIRCEYPGIVCDASCPNLRNSGCGCAETYSGFGDLSKSECRNVFNIGTTRCPWTGNTAPKVCSSISGC</sequence>
<name>A0A6S6VGE9_9PLEO</name>
<evidence type="ECO:0000313" key="2">
    <source>
        <dbReference type="Proteomes" id="UP000472372"/>
    </source>
</evidence>
<dbReference type="AlphaFoldDB" id="A0A6S6VGE9"/>